<dbReference type="Pfam" id="PF04072">
    <property type="entry name" value="LCM"/>
    <property type="match status" value="1"/>
</dbReference>
<evidence type="ECO:0000256" key="1">
    <source>
        <dbReference type="ARBA" id="ARBA00022603"/>
    </source>
</evidence>
<name>V4R0R8_9HYPH</name>
<dbReference type="RefSeq" id="WP_023431846.1">
    <property type="nucleotide sequence ID" value="NZ_AWXZ01000019.1"/>
</dbReference>
<protein>
    <recommendedName>
        <fullName evidence="5">Tetracenomycin polyketide synthesis O-methyltransferase tcmP</fullName>
    </recommendedName>
</protein>
<dbReference type="PANTHER" id="PTHR43619">
    <property type="entry name" value="S-ADENOSYL-L-METHIONINE-DEPENDENT METHYLTRANSFERASE YKTD-RELATED"/>
    <property type="match status" value="1"/>
</dbReference>
<dbReference type="InterPro" id="IPR029063">
    <property type="entry name" value="SAM-dependent_MTases_sf"/>
</dbReference>
<comment type="caution">
    <text evidence="3">The sequence shown here is derived from an EMBL/GenBank/DDBJ whole genome shotgun (WGS) entry which is preliminary data.</text>
</comment>
<proteinExistence type="predicted"/>
<dbReference type="Proteomes" id="UP000017819">
    <property type="component" value="Unassembled WGS sequence"/>
</dbReference>
<dbReference type="SUPFAM" id="SSF53335">
    <property type="entry name" value="S-adenosyl-L-methionine-dependent methyltransferases"/>
    <property type="match status" value="1"/>
</dbReference>
<accession>V4R0R8</accession>
<dbReference type="PATRIC" id="fig|631454.5.peg.1684"/>
<dbReference type="PIRSF" id="PIRSF028177">
    <property type="entry name" value="Polyketide_synth_Omtfrase_TcmP"/>
    <property type="match status" value="1"/>
</dbReference>
<dbReference type="OrthoDB" id="9800233at2"/>
<evidence type="ECO:0000313" key="3">
    <source>
        <dbReference type="EMBL" id="ESR25592.1"/>
    </source>
</evidence>
<dbReference type="GO" id="GO:0008168">
    <property type="term" value="F:methyltransferase activity"/>
    <property type="evidence" value="ECO:0007669"/>
    <property type="project" value="UniProtKB-KW"/>
</dbReference>
<reference evidence="3 4" key="1">
    <citation type="journal article" date="2014" name="Genome Announc.">
        <title>Draft Genome Sequence of Lutibaculum baratangense Strain AMV1T, Isolated from a Mud Volcano in Andamans, India.</title>
        <authorList>
            <person name="Singh A."/>
            <person name="Sreenivas A."/>
            <person name="Sathyanarayana Reddy G."/>
            <person name="Pinnaka A.K."/>
            <person name="Shivaji S."/>
        </authorList>
    </citation>
    <scope>NUCLEOTIDE SEQUENCE [LARGE SCALE GENOMIC DNA]</scope>
    <source>
        <strain evidence="3 4">AMV1</strain>
    </source>
</reference>
<evidence type="ECO:0008006" key="5">
    <source>
        <dbReference type="Google" id="ProtNLM"/>
    </source>
</evidence>
<dbReference type="InterPro" id="IPR016874">
    <property type="entry name" value="TcmP-like"/>
</dbReference>
<dbReference type="Gene3D" id="3.40.50.150">
    <property type="entry name" value="Vaccinia Virus protein VP39"/>
    <property type="match status" value="1"/>
</dbReference>
<sequence length="291" mass="33051">MANERSQRRHRAAGRTRQTLKVDLTGVSETLLITLYAKALESAMPDTVLRDDLAARIVGRLDYDFARLGVERDDAIALAGRARTLDDWTRAFIEAEPHATVVHLGCGLDTRVFRVDPPPGVAWREVDLPEVIALRRKLFPRRKGCLPVPASVTEPDWIRALPPDRPTFVVAEGLFPYLGEDEVPRLLGRLTGHLRGGEIAFDAFSRLGVWHFSQNRMIRATGARLDWCLDDPRDLEREVPGLQLVEEHRVCERDQLPRFSPLARAIIATLEATPLLRRMDRLLRYRFGERA</sequence>
<dbReference type="InterPro" id="IPR007213">
    <property type="entry name" value="Ppm1/Ppm2/Tcmp"/>
</dbReference>
<evidence type="ECO:0000256" key="2">
    <source>
        <dbReference type="ARBA" id="ARBA00022679"/>
    </source>
</evidence>
<organism evidence="3 4">
    <name type="scientific">Lutibaculum baratangense AMV1</name>
    <dbReference type="NCBI Taxonomy" id="631454"/>
    <lineage>
        <taxon>Bacteria</taxon>
        <taxon>Pseudomonadati</taxon>
        <taxon>Pseudomonadota</taxon>
        <taxon>Alphaproteobacteria</taxon>
        <taxon>Hyphomicrobiales</taxon>
        <taxon>Tepidamorphaceae</taxon>
        <taxon>Lutibaculum</taxon>
    </lineage>
</organism>
<dbReference type="GO" id="GO:0032259">
    <property type="term" value="P:methylation"/>
    <property type="evidence" value="ECO:0007669"/>
    <property type="project" value="UniProtKB-KW"/>
</dbReference>
<dbReference type="EMBL" id="AWXZ01000019">
    <property type="protein sequence ID" value="ESR25592.1"/>
    <property type="molecule type" value="Genomic_DNA"/>
</dbReference>
<dbReference type="STRING" id="631454.N177_1704"/>
<keyword evidence="4" id="KW-1185">Reference proteome</keyword>
<keyword evidence="2" id="KW-0808">Transferase</keyword>
<dbReference type="eggNOG" id="COG3315">
    <property type="taxonomic scope" value="Bacteria"/>
</dbReference>
<evidence type="ECO:0000313" key="4">
    <source>
        <dbReference type="Proteomes" id="UP000017819"/>
    </source>
</evidence>
<gene>
    <name evidence="3" type="ORF">N177_1704</name>
</gene>
<dbReference type="AlphaFoldDB" id="V4R0R8"/>
<dbReference type="PANTHER" id="PTHR43619:SF2">
    <property type="entry name" value="S-ADENOSYL-L-METHIONINE-DEPENDENT METHYLTRANSFERASES SUPERFAMILY PROTEIN"/>
    <property type="match status" value="1"/>
</dbReference>
<keyword evidence="1" id="KW-0489">Methyltransferase</keyword>